<organism evidence="5 6">
    <name type="scientific">Ruminococcus intestinalis</name>
    <dbReference type="NCBI Taxonomy" id="2763066"/>
    <lineage>
        <taxon>Bacteria</taxon>
        <taxon>Bacillati</taxon>
        <taxon>Bacillota</taxon>
        <taxon>Clostridia</taxon>
        <taxon>Eubacteriales</taxon>
        <taxon>Oscillospiraceae</taxon>
        <taxon>Ruminococcus</taxon>
    </lineage>
</organism>
<dbReference type="Proteomes" id="UP000636755">
    <property type="component" value="Unassembled WGS sequence"/>
</dbReference>
<comment type="caution">
    <text evidence="5">The sequence shown here is derived from an EMBL/GenBank/DDBJ whole genome shotgun (WGS) entry which is preliminary data.</text>
</comment>
<dbReference type="InterPro" id="IPR014710">
    <property type="entry name" value="RmlC-like_jellyroll"/>
</dbReference>
<protein>
    <submittedName>
        <fullName evidence="5">Crp/Fnr family transcriptional regulator</fullName>
    </submittedName>
</protein>
<name>A0ABR7HHX6_9FIRM</name>
<dbReference type="InterPro" id="IPR012318">
    <property type="entry name" value="HTH_CRP"/>
</dbReference>
<accession>A0ABR7HHX6</accession>
<evidence type="ECO:0000313" key="5">
    <source>
        <dbReference type="EMBL" id="MBC5727118.1"/>
    </source>
</evidence>
<sequence>MEQHFEFLRKHPIFESFTDEEIEQALVEFDYKIQSYKNDDIIVSSGKIHKYSAFVLEGAAQIQKYNSDGVREILGRVYSDSIGWLITAAPRTTHCDIEIVSHGESTILFLDFAKIKENDYKKIIIQQKLLKNLFVLFEEMDLRSLEYKIVLSERSIRKKIMRYFEFREKRDGSSSFCIEGSRQDFADYLSVDKSALSRELNKMKKDGLIDFNGDNFTILQKL</sequence>
<keyword evidence="6" id="KW-1185">Reference proteome</keyword>
<keyword evidence="3" id="KW-0804">Transcription</keyword>
<dbReference type="Pfam" id="PF13545">
    <property type="entry name" value="HTH_Crp_2"/>
    <property type="match status" value="1"/>
</dbReference>
<dbReference type="RefSeq" id="WP_022235243.1">
    <property type="nucleotide sequence ID" value="NZ_JACOPS010000001.1"/>
</dbReference>
<evidence type="ECO:0000256" key="2">
    <source>
        <dbReference type="ARBA" id="ARBA00023125"/>
    </source>
</evidence>
<dbReference type="EMBL" id="JACOPS010000001">
    <property type="protein sequence ID" value="MBC5727118.1"/>
    <property type="molecule type" value="Genomic_DNA"/>
</dbReference>
<keyword evidence="2" id="KW-0238">DNA-binding</keyword>
<dbReference type="InterPro" id="IPR036390">
    <property type="entry name" value="WH_DNA-bd_sf"/>
</dbReference>
<evidence type="ECO:0000256" key="3">
    <source>
        <dbReference type="ARBA" id="ARBA00023163"/>
    </source>
</evidence>
<keyword evidence="1" id="KW-0805">Transcription regulation</keyword>
<dbReference type="InterPro" id="IPR018490">
    <property type="entry name" value="cNMP-bd_dom_sf"/>
</dbReference>
<evidence type="ECO:0000259" key="4">
    <source>
        <dbReference type="Pfam" id="PF13545"/>
    </source>
</evidence>
<evidence type="ECO:0000256" key="1">
    <source>
        <dbReference type="ARBA" id="ARBA00023015"/>
    </source>
</evidence>
<dbReference type="SUPFAM" id="SSF46785">
    <property type="entry name" value="Winged helix' DNA-binding domain"/>
    <property type="match status" value="1"/>
</dbReference>
<dbReference type="SUPFAM" id="SSF51206">
    <property type="entry name" value="cAMP-binding domain-like"/>
    <property type="match status" value="1"/>
</dbReference>
<proteinExistence type="predicted"/>
<gene>
    <name evidence="5" type="ORF">H8R91_00980</name>
</gene>
<dbReference type="Gene3D" id="2.60.120.10">
    <property type="entry name" value="Jelly Rolls"/>
    <property type="match status" value="1"/>
</dbReference>
<reference evidence="5 6" key="1">
    <citation type="submission" date="2020-08" db="EMBL/GenBank/DDBJ databases">
        <title>Genome public.</title>
        <authorList>
            <person name="Liu C."/>
            <person name="Sun Q."/>
        </authorList>
    </citation>
    <scope>NUCLEOTIDE SEQUENCE [LARGE SCALE GENOMIC DNA]</scope>
    <source>
        <strain evidence="5 6">NSJ-71</strain>
    </source>
</reference>
<evidence type="ECO:0000313" key="6">
    <source>
        <dbReference type="Proteomes" id="UP000636755"/>
    </source>
</evidence>
<feature type="domain" description="HTH crp-type" evidence="4">
    <location>
        <begin position="168"/>
        <end position="220"/>
    </location>
</feature>